<dbReference type="InterPro" id="IPR042808">
    <property type="entry name" value="CLEC7A"/>
</dbReference>
<dbReference type="PANTHER" id="PTHR47218:SF1">
    <property type="entry name" value="C-TYPE LECTIN DOMAIN FAMILY 7 MEMBER A"/>
    <property type="match status" value="1"/>
</dbReference>
<dbReference type="Gene3D" id="3.10.100.10">
    <property type="entry name" value="Mannose-Binding Protein A, subunit A"/>
    <property type="match status" value="1"/>
</dbReference>
<dbReference type="GO" id="GO:0002720">
    <property type="term" value="P:positive regulation of cytokine production involved in immune response"/>
    <property type="evidence" value="ECO:0007669"/>
    <property type="project" value="TreeGrafter"/>
</dbReference>
<dbReference type="GO" id="GO:0071226">
    <property type="term" value="P:cellular response to molecule of fungal origin"/>
    <property type="evidence" value="ECO:0007669"/>
    <property type="project" value="InterPro"/>
</dbReference>
<dbReference type="GO" id="GO:0038187">
    <property type="term" value="F:pattern recognition receptor activity"/>
    <property type="evidence" value="ECO:0007669"/>
    <property type="project" value="TreeGrafter"/>
</dbReference>
<dbReference type="Pfam" id="PF00059">
    <property type="entry name" value="Lectin_C"/>
    <property type="match status" value="1"/>
</dbReference>
<reference evidence="2" key="1">
    <citation type="submission" date="2021-04" db="EMBL/GenBank/DDBJ databases">
        <authorList>
            <consortium name="Wellcome Sanger Institute Data Sharing"/>
        </authorList>
    </citation>
    <scope>NUCLEOTIDE SEQUENCE [LARGE SCALE GENOMIC DNA]</scope>
</reference>
<evidence type="ECO:0000259" key="1">
    <source>
        <dbReference type="PROSITE" id="PS50041"/>
    </source>
</evidence>
<dbReference type="GO" id="GO:0043122">
    <property type="term" value="P:regulation of canonical NF-kappaB signal transduction"/>
    <property type="evidence" value="ECO:0007669"/>
    <property type="project" value="TreeGrafter"/>
</dbReference>
<organism evidence="2 3">
    <name type="scientific">Echeneis naucrates</name>
    <name type="common">Live sharksucker</name>
    <dbReference type="NCBI Taxonomy" id="173247"/>
    <lineage>
        <taxon>Eukaryota</taxon>
        <taxon>Metazoa</taxon>
        <taxon>Chordata</taxon>
        <taxon>Craniata</taxon>
        <taxon>Vertebrata</taxon>
        <taxon>Euteleostomi</taxon>
        <taxon>Actinopterygii</taxon>
        <taxon>Neopterygii</taxon>
        <taxon>Teleostei</taxon>
        <taxon>Neoteleostei</taxon>
        <taxon>Acanthomorphata</taxon>
        <taxon>Carangaria</taxon>
        <taxon>Carangiformes</taxon>
        <taxon>Echeneidae</taxon>
        <taxon>Echeneis</taxon>
    </lineage>
</organism>
<evidence type="ECO:0000313" key="3">
    <source>
        <dbReference type="Proteomes" id="UP000472264"/>
    </source>
</evidence>
<keyword evidence="3" id="KW-1185">Reference proteome</keyword>
<name>A0A665VL66_ECHNA</name>
<dbReference type="InParanoid" id="A0A665VL66"/>
<evidence type="ECO:0000313" key="2">
    <source>
        <dbReference type="Ensembl" id="ENSENLP00000032451.1"/>
    </source>
</evidence>
<dbReference type="GO" id="GO:0045087">
    <property type="term" value="P:innate immune response"/>
    <property type="evidence" value="ECO:0007669"/>
    <property type="project" value="TreeGrafter"/>
</dbReference>
<dbReference type="OMA" id="AQHSCST"/>
<dbReference type="Proteomes" id="UP000472264">
    <property type="component" value="Chromosome 16"/>
</dbReference>
<dbReference type="InterPro" id="IPR016187">
    <property type="entry name" value="CTDL_fold"/>
</dbReference>
<dbReference type="SUPFAM" id="SSF56436">
    <property type="entry name" value="C-type lectin-like"/>
    <property type="match status" value="1"/>
</dbReference>
<feature type="domain" description="C-type lectin" evidence="1">
    <location>
        <begin position="38"/>
        <end position="104"/>
    </location>
</feature>
<reference evidence="2" key="3">
    <citation type="submission" date="2025-09" db="UniProtKB">
        <authorList>
            <consortium name="Ensembl"/>
        </authorList>
    </citation>
    <scope>IDENTIFICATION</scope>
</reference>
<dbReference type="InterPro" id="IPR016186">
    <property type="entry name" value="C-type_lectin-like/link_sf"/>
</dbReference>
<protein>
    <recommendedName>
        <fullName evidence="1">C-type lectin domain-containing protein</fullName>
    </recommendedName>
</protein>
<dbReference type="PANTHER" id="PTHR47218">
    <property type="entry name" value="C-TYPE LECTIN DOMAIN FAMILY 7 MEMBER A"/>
    <property type="match status" value="1"/>
</dbReference>
<dbReference type="Ensembl" id="ENSENLT00000033372.1">
    <property type="protein sequence ID" value="ENSENLP00000032451.1"/>
    <property type="gene ID" value="ENSENLG00000014343.1"/>
</dbReference>
<dbReference type="PROSITE" id="PS50041">
    <property type="entry name" value="C_TYPE_LECTIN_2"/>
    <property type="match status" value="1"/>
</dbReference>
<dbReference type="GO" id="GO:0009986">
    <property type="term" value="C:cell surface"/>
    <property type="evidence" value="ECO:0007669"/>
    <property type="project" value="TreeGrafter"/>
</dbReference>
<accession>A0A665VL66</accession>
<dbReference type="AlphaFoldDB" id="A0A665VL66"/>
<dbReference type="GO" id="GO:0006910">
    <property type="term" value="P:phagocytosis, recognition"/>
    <property type="evidence" value="ECO:0007669"/>
    <property type="project" value="TreeGrafter"/>
</dbReference>
<dbReference type="GO" id="GO:0001872">
    <property type="term" value="F:(1-&gt;3)-beta-D-glucan binding"/>
    <property type="evidence" value="ECO:0007669"/>
    <property type="project" value="InterPro"/>
</dbReference>
<proteinExistence type="predicted"/>
<dbReference type="InterPro" id="IPR001304">
    <property type="entry name" value="C-type_lectin-like"/>
</dbReference>
<reference evidence="2" key="2">
    <citation type="submission" date="2025-08" db="UniProtKB">
        <authorList>
            <consortium name="Ensembl"/>
        </authorList>
    </citation>
    <scope>IDENTIFICATION</scope>
</reference>
<sequence>MLCDATSHLQLHPCTLHCCLCSPSFLPAAKCPHGWLSNGRSCYTMRRRGLTWSEAQNSCKHLAAGSHLAHLKTHEDLQFLSSQLLSHNNLLLLWTGLSDQEVNL</sequence>